<feature type="compositionally biased region" description="Basic residues" evidence="1">
    <location>
        <begin position="52"/>
        <end position="62"/>
    </location>
</feature>
<feature type="region of interest" description="Disordered" evidence="1">
    <location>
        <begin position="1"/>
        <end position="77"/>
    </location>
</feature>
<feature type="compositionally biased region" description="Polar residues" evidence="1">
    <location>
        <begin position="1"/>
        <end position="17"/>
    </location>
</feature>
<evidence type="ECO:0000256" key="1">
    <source>
        <dbReference type="SAM" id="MobiDB-lite"/>
    </source>
</evidence>
<proteinExistence type="predicted"/>
<feature type="compositionally biased region" description="Basic and acidic residues" evidence="1">
    <location>
        <begin position="63"/>
        <end position="77"/>
    </location>
</feature>
<protein>
    <submittedName>
        <fullName evidence="2">Uncharacterized protein</fullName>
    </submittedName>
</protein>
<accession>A0A9I9EE97</accession>
<name>A0A9I9EE97_CUCME</name>
<dbReference type="Gramene" id="MELO3C032317.2.1">
    <property type="protein sequence ID" value="MELO3C032317.2.1"/>
    <property type="gene ID" value="MELO3C032317.2"/>
</dbReference>
<organism evidence="2">
    <name type="scientific">Cucumis melo</name>
    <name type="common">Muskmelon</name>
    <dbReference type="NCBI Taxonomy" id="3656"/>
    <lineage>
        <taxon>Eukaryota</taxon>
        <taxon>Viridiplantae</taxon>
        <taxon>Streptophyta</taxon>
        <taxon>Embryophyta</taxon>
        <taxon>Tracheophyta</taxon>
        <taxon>Spermatophyta</taxon>
        <taxon>Magnoliopsida</taxon>
        <taxon>eudicotyledons</taxon>
        <taxon>Gunneridae</taxon>
        <taxon>Pentapetalae</taxon>
        <taxon>rosids</taxon>
        <taxon>fabids</taxon>
        <taxon>Cucurbitales</taxon>
        <taxon>Cucurbitaceae</taxon>
        <taxon>Benincaseae</taxon>
        <taxon>Cucumis</taxon>
    </lineage>
</organism>
<sequence length="77" mass="8873">MQKINTNKSQTSVSRKTNLLEVLGGNTGKVERANSMNQKQENSSDEEVPNRWRSRCRHSKGQKKGERRREGEEMKAL</sequence>
<dbReference type="AlphaFoldDB" id="A0A9I9EE97"/>
<dbReference type="EnsemblPlants" id="MELO3C032317.2.1">
    <property type="protein sequence ID" value="MELO3C032317.2.1"/>
    <property type="gene ID" value="MELO3C032317.2"/>
</dbReference>
<reference evidence="2" key="1">
    <citation type="submission" date="2023-03" db="UniProtKB">
        <authorList>
            <consortium name="EnsemblPlants"/>
        </authorList>
    </citation>
    <scope>IDENTIFICATION</scope>
</reference>
<evidence type="ECO:0000313" key="2">
    <source>
        <dbReference type="EnsemblPlants" id="MELO3C032317.2.1"/>
    </source>
</evidence>